<evidence type="ECO:0000313" key="3">
    <source>
        <dbReference type="Proteomes" id="UP000243975"/>
    </source>
</evidence>
<dbReference type="AlphaFoldDB" id="A0A118G9H2"/>
<gene>
    <name evidence="2" type="ORF">Ccrd_026657</name>
</gene>
<protein>
    <submittedName>
        <fullName evidence="2">EAP30-like protein</fullName>
    </submittedName>
</protein>
<dbReference type="GO" id="GO:0000814">
    <property type="term" value="C:ESCRT II complex"/>
    <property type="evidence" value="ECO:0007669"/>
    <property type="project" value="InterPro"/>
</dbReference>
<dbReference type="InterPro" id="IPR016689">
    <property type="entry name" value="ESCRT-2_cplx_Snf8"/>
</dbReference>
<proteinExistence type="inferred from homology"/>
<dbReference type="Gene3D" id="1.10.10.10">
    <property type="entry name" value="Winged helix-like DNA-binding domain superfamily/Winged helix DNA-binding domain"/>
    <property type="match status" value="1"/>
</dbReference>
<organism evidence="2 3">
    <name type="scientific">Cynara cardunculus var. scolymus</name>
    <name type="common">Globe artichoke</name>
    <name type="synonym">Cynara scolymus</name>
    <dbReference type="NCBI Taxonomy" id="59895"/>
    <lineage>
        <taxon>Eukaryota</taxon>
        <taxon>Viridiplantae</taxon>
        <taxon>Streptophyta</taxon>
        <taxon>Embryophyta</taxon>
        <taxon>Tracheophyta</taxon>
        <taxon>Spermatophyta</taxon>
        <taxon>Magnoliopsida</taxon>
        <taxon>eudicotyledons</taxon>
        <taxon>Gunneridae</taxon>
        <taxon>Pentapetalae</taxon>
        <taxon>asterids</taxon>
        <taxon>campanulids</taxon>
        <taxon>Asterales</taxon>
        <taxon>Asteraceae</taxon>
        <taxon>Carduoideae</taxon>
        <taxon>Cardueae</taxon>
        <taxon>Carduinae</taxon>
        <taxon>Cynara</taxon>
    </lineage>
</organism>
<accession>A0A118G9H2</accession>
<dbReference type="PANTHER" id="PTHR12806">
    <property type="entry name" value="EAP30 SUBUNIT OF ELL COMPLEX"/>
    <property type="match status" value="1"/>
</dbReference>
<dbReference type="Gramene" id="KVF82135">
    <property type="protein sequence ID" value="KVF82135"/>
    <property type="gene ID" value="Ccrd_026657"/>
</dbReference>
<dbReference type="Proteomes" id="UP000243975">
    <property type="component" value="Unassembled WGS sequence"/>
</dbReference>
<keyword evidence="3" id="KW-1185">Reference proteome</keyword>
<reference evidence="2 3" key="1">
    <citation type="journal article" date="2016" name="Sci. Rep.">
        <title>The genome sequence of the outbreeding globe artichoke constructed de novo incorporating a phase-aware low-pass sequencing strategy of F1 progeny.</title>
        <authorList>
            <person name="Scaglione D."/>
            <person name="Reyes-Chin-Wo S."/>
            <person name="Acquadro A."/>
            <person name="Froenicke L."/>
            <person name="Portis E."/>
            <person name="Beitel C."/>
            <person name="Tirone M."/>
            <person name="Mauro R."/>
            <person name="Lo Monaco A."/>
            <person name="Mauromicale G."/>
            <person name="Faccioli P."/>
            <person name="Cattivelli L."/>
            <person name="Rieseberg L."/>
            <person name="Michelmore R."/>
            <person name="Lanteri S."/>
        </authorList>
    </citation>
    <scope>NUCLEOTIDE SEQUENCE [LARGE SCALE GENOMIC DNA]</scope>
    <source>
        <strain evidence="2">2C</strain>
    </source>
</reference>
<dbReference type="SUPFAM" id="SSF46785">
    <property type="entry name" value="Winged helix' DNA-binding domain"/>
    <property type="match status" value="1"/>
</dbReference>
<evidence type="ECO:0000256" key="1">
    <source>
        <dbReference type="ARBA" id="ARBA00009834"/>
    </source>
</evidence>
<dbReference type="InterPro" id="IPR036390">
    <property type="entry name" value="WH_DNA-bd_sf"/>
</dbReference>
<name>A0A118G9H2_CYNCS</name>
<comment type="similarity">
    <text evidence="1">Belongs to the SNF8 family.</text>
</comment>
<dbReference type="InterPro" id="IPR036388">
    <property type="entry name" value="WH-like_DNA-bd_sf"/>
</dbReference>
<comment type="caution">
    <text evidence="2">The sequence shown here is derived from an EMBL/GenBank/DDBJ whole genome shotgun (WGS) entry which is preliminary data.</text>
</comment>
<dbReference type="PANTHER" id="PTHR12806:SF0">
    <property type="entry name" value="VACUOLAR-SORTING PROTEIN SNF8"/>
    <property type="match status" value="1"/>
</dbReference>
<dbReference type="STRING" id="59895.A0A118G9H2"/>
<dbReference type="OMA" id="MLEVAIY"/>
<evidence type="ECO:0000313" key="2">
    <source>
        <dbReference type="EMBL" id="KVF82135.1"/>
    </source>
</evidence>
<sequence length="153" mass="17082">MCAKVGVDPLASNKGFWVELLGIGDFYYELGTGCKLLMSAWLLDPITGGAHEVGSEDYCLRAIGKLKVLGSGFEVITVGKRKLARSVPNELKKDHNEILELSQIKCIPDFCNRNMLEVAIYLAQVSGFRYMLWLLLVDKKDLGLHDLPFLHLI</sequence>
<dbReference type="EMBL" id="LEKV01008998">
    <property type="protein sequence ID" value="KVF82135.1"/>
    <property type="molecule type" value="Genomic_DNA"/>
</dbReference>
<dbReference type="GO" id="GO:0043328">
    <property type="term" value="P:protein transport to vacuole involved in ubiquitin-dependent protein catabolic process via the multivesicular body sorting pathway"/>
    <property type="evidence" value="ECO:0007669"/>
    <property type="project" value="TreeGrafter"/>
</dbReference>